<evidence type="ECO:0000256" key="1">
    <source>
        <dbReference type="ARBA" id="ARBA00023015"/>
    </source>
</evidence>
<keyword evidence="3" id="KW-0804">Transcription</keyword>
<dbReference type="RefSeq" id="WP_271199433.1">
    <property type="nucleotide sequence ID" value="NZ_BSFL01000001.1"/>
</dbReference>
<dbReference type="Proteomes" id="UP001143309">
    <property type="component" value="Unassembled WGS sequence"/>
</dbReference>
<evidence type="ECO:0000256" key="3">
    <source>
        <dbReference type="ARBA" id="ARBA00023163"/>
    </source>
</evidence>
<reference evidence="6" key="1">
    <citation type="journal article" date="2014" name="Int. J. Syst. Evol. Microbiol.">
        <title>Complete genome sequence of Corynebacterium casei LMG S-19264T (=DSM 44701T), isolated from a smear-ripened cheese.</title>
        <authorList>
            <consortium name="US DOE Joint Genome Institute (JGI-PGF)"/>
            <person name="Walter F."/>
            <person name="Albersmeier A."/>
            <person name="Kalinowski J."/>
            <person name="Ruckert C."/>
        </authorList>
    </citation>
    <scope>NUCLEOTIDE SEQUENCE</scope>
    <source>
        <strain evidence="6">VKM B-2748</strain>
    </source>
</reference>
<keyword evidence="1" id="KW-0805">Transcription regulation</keyword>
<organism evidence="6 7">
    <name type="scientific">Methylopila turkensis</name>
    <dbReference type="NCBI Taxonomy" id="1437816"/>
    <lineage>
        <taxon>Bacteria</taxon>
        <taxon>Pseudomonadati</taxon>
        <taxon>Pseudomonadota</taxon>
        <taxon>Alphaproteobacteria</taxon>
        <taxon>Hyphomicrobiales</taxon>
        <taxon>Methylopilaceae</taxon>
        <taxon>Methylopila</taxon>
    </lineage>
</organism>
<feature type="domain" description="HTH iclR-type" evidence="4">
    <location>
        <begin position="27"/>
        <end position="89"/>
    </location>
</feature>
<dbReference type="SUPFAM" id="SSF55781">
    <property type="entry name" value="GAF domain-like"/>
    <property type="match status" value="1"/>
</dbReference>
<dbReference type="GO" id="GO:0003677">
    <property type="term" value="F:DNA binding"/>
    <property type="evidence" value="ECO:0007669"/>
    <property type="project" value="UniProtKB-KW"/>
</dbReference>
<evidence type="ECO:0000313" key="7">
    <source>
        <dbReference type="Proteomes" id="UP001143309"/>
    </source>
</evidence>
<dbReference type="PROSITE" id="PS51078">
    <property type="entry name" value="ICLR_ED"/>
    <property type="match status" value="1"/>
</dbReference>
<dbReference type="InterPro" id="IPR036390">
    <property type="entry name" value="WH_DNA-bd_sf"/>
</dbReference>
<dbReference type="GO" id="GO:0045892">
    <property type="term" value="P:negative regulation of DNA-templated transcription"/>
    <property type="evidence" value="ECO:0007669"/>
    <property type="project" value="TreeGrafter"/>
</dbReference>
<dbReference type="GO" id="GO:0003700">
    <property type="term" value="F:DNA-binding transcription factor activity"/>
    <property type="evidence" value="ECO:0007669"/>
    <property type="project" value="TreeGrafter"/>
</dbReference>
<evidence type="ECO:0000256" key="2">
    <source>
        <dbReference type="ARBA" id="ARBA00023125"/>
    </source>
</evidence>
<dbReference type="AlphaFoldDB" id="A0A9W6JNY3"/>
<evidence type="ECO:0000259" key="4">
    <source>
        <dbReference type="PROSITE" id="PS51077"/>
    </source>
</evidence>
<dbReference type="Pfam" id="PF01614">
    <property type="entry name" value="IclR_C"/>
    <property type="match status" value="1"/>
</dbReference>
<dbReference type="InterPro" id="IPR050707">
    <property type="entry name" value="HTH_MetabolicPath_Reg"/>
</dbReference>
<accession>A0A9W6JNY3</accession>
<reference evidence="6" key="2">
    <citation type="submission" date="2023-01" db="EMBL/GenBank/DDBJ databases">
        <authorList>
            <person name="Sun Q."/>
            <person name="Evtushenko L."/>
        </authorList>
    </citation>
    <scope>NUCLEOTIDE SEQUENCE</scope>
    <source>
        <strain evidence="6">VKM B-2748</strain>
    </source>
</reference>
<feature type="domain" description="IclR-ED" evidence="5">
    <location>
        <begin position="90"/>
        <end position="274"/>
    </location>
</feature>
<dbReference type="InterPro" id="IPR036388">
    <property type="entry name" value="WH-like_DNA-bd_sf"/>
</dbReference>
<evidence type="ECO:0000313" key="6">
    <source>
        <dbReference type="EMBL" id="GLK78938.1"/>
    </source>
</evidence>
<proteinExistence type="predicted"/>
<dbReference type="Pfam" id="PF09339">
    <property type="entry name" value="HTH_IclR"/>
    <property type="match status" value="1"/>
</dbReference>
<dbReference type="SUPFAM" id="SSF46785">
    <property type="entry name" value="Winged helix' DNA-binding domain"/>
    <property type="match status" value="1"/>
</dbReference>
<gene>
    <name evidence="6" type="ORF">GCM10008174_06790</name>
</gene>
<dbReference type="Gene3D" id="1.10.10.10">
    <property type="entry name" value="Winged helix-like DNA-binding domain superfamily/Winged helix DNA-binding domain"/>
    <property type="match status" value="1"/>
</dbReference>
<dbReference type="InterPro" id="IPR005471">
    <property type="entry name" value="Tscrpt_reg_IclR_N"/>
</dbReference>
<dbReference type="PROSITE" id="PS51077">
    <property type="entry name" value="HTH_ICLR"/>
    <property type="match status" value="1"/>
</dbReference>
<dbReference type="InterPro" id="IPR029016">
    <property type="entry name" value="GAF-like_dom_sf"/>
</dbReference>
<dbReference type="PANTHER" id="PTHR30136">
    <property type="entry name" value="HELIX-TURN-HELIX TRANSCRIPTIONAL REGULATOR, ICLR FAMILY"/>
    <property type="match status" value="1"/>
</dbReference>
<name>A0A9W6JNY3_9HYPH</name>
<sequence length="288" mass="29753">MSESVDVDARPAAAGRSAASGDAKNFVGSVAKTFAVLSAFGPDAAELTGAEIAKRAGLDRGAAFRFAHTLAALGYLAPVAGTRKFRLTLKCLELGFTALSQRDLPFHARPLLADVVPSVSDSASFGALHEGDVVYLARIEQSGPQPVSRRPGSRTGAYAAALGHAILAHLPRDAQIAHLDAAPRVKLSERTLIDLDALTARLDEVRARGFAVSDGENAYGLRTVAAPVFDAEGLAVAGVSLTIRAERMSVDDFVDVAAPHAIRIAGALSDAARLSLGAIAVPPAGGWS</sequence>
<keyword evidence="2" id="KW-0238">DNA-binding</keyword>
<dbReference type="InterPro" id="IPR014757">
    <property type="entry name" value="Tscrpt_reg_IclR_C"/>
</dbReference>
<dbReference type="EMBL" id="BSFL01000001">
    <property type="protein sequence ID" value="GLK78938.1"/>
    <property type="molecule type" value="Genomic_DNA"/>
</dbReference>
<protein>
    <submittedName>
        <fullName evidence="6">Transcriptional regulator</fullName>
    </submittedName>
</protein>
<evidence type="ECO:0000259" key="5">
    <source>
        <dbReference type="PROSITE" id="PS51078"/>
    </source>
</evidence>
<dbReference type="Gene3D" id="3.30.450.40">
    <property type="match status" value="1"/>
</dbReference>
<dbReference type="SMART" id="SM00346">
    <property type="entry name" value="HTH_ICLR"/>
    <property type="match status" value="1"/>
</dbReference>
<keyword evidence="7" id="KW-1185">Reference proteome</keyword>
<dbReference type="PANTHER" id="PTHR30136:SF34">
    <property type="entry name" value="TRANSCRIPTIONAL REGULATOR"/>
    <property type="match status" value="1"/>
</dbReference>
<comment type="caution">
    <text evidence="6">The sequence shown here is derived from an EMBL/GenBank/DDBJ whole genome shotgun (WGS) entry which is preliminary data.</text>
</comment>